<dbReference type="Gene3D" id="3.30.70.370">
    <property type="match status" value="1"/>
</dbReference>
<dbReference type="Gene3D" id="3.30.420.10">
    <property type="entry name" value="Ribonuclease H-like superfamily/Ribonuclease H"/>
    <property type="match status" value="1"/>
</dbReference>
<dbReference type="Pfam" id="PF02739">
    <property type="entry name" value="5_3_exonuc_N"/>
    <property type="match status" value="1"/>
</dbReference>
<evidence type="ECO:0000256" key="15">
    <source>
        <dbReference type="NCBIfam" id="TIGR00593"/>
    </source>
</evidence>
<dbReference type="Gene3D" id="3.40.50.1010">
    <property type="entry name" value="5'-nuclease"/>
    <property type="match status" value="1"/>
</dbReference>
<keyword evidence="13 16" id="KW-0234">DNA repair</keyword>
<dbReference type="FunFam" id="1.10.150.20:FF:000003">
    <property type="entry name" value="DNA polymerase I"/>
    <property type="match status" value="1"/>
</dbReference>
<dbReference type="FunFam" id="1.10.150.20:FF:000002">
    <property type="entry name" value="DNA polymerase I"/>
    <property type="match status" value="1"/>
</dbReference>
<evidence type="ECO:0000256" key="5">
    <source>
        <dbReference type="ARBA" id="ARBA00022695"/>
    </source>
</evidence>
<dbReference type="CDD" id="cd06139">
    <property type="entry name" value="DNA_polA_I_Ecoli_like_exo"/>
    <property type="match status" value="1"/>
</dbReference>
<evidence type="ECO:0000256" key="13">
    <source>
        <dbReference type="ARBA" id="ARBA00023204"/>
    </source>
</evidence>
<dbReference type="GO" id="GO:0006302">
    <property type="term" value="P:double-strand break repair"/>
    <property type="evidence" value="ECO:0007669"/>
    <property type="project" value="TreeGrafter"/>
</dbReference>
<evidence type="ECO:0000313" key="20">
    <source>
        <dbReference type="EMBL" id="PIR13117.1"/>
    </source>
</evidence>
<dbReference type="NCBIfam" id="NF004397">
    <property type="entry name" value="PRK05755.1"/>
    <property type="match status" value="1"/>
</dbReference>
<sequence length="965" mass="110349">MPGFFLALPFFLWCNISMTKQKQKLMIIDGNALIHRSFHALPPTMATKKGEMVNAVFGFTSVLLKAIREFQPGYVVLTLDKKGPTFRHKEFKEYKATRVKAPDDLYTQIPRVKEVAGVLNIPIFEQTGFEADDLIGTVVKKTDGQIEKIIVTGDLDTLQLIDDNIKVYTMSRGLSDSVIYDKQAVKDRYGLAPDQMIDYKALRGDPSDNIPGVRGIGEKTAVELLQNFKTLDGVYKNINSKKTKDRIRELLKEHKKEAYLSRDLATIKCDVKINFNLDKAKFGDFDKDKAVKLFSELEFKSLLPRINNLVEDKGLSKEEKQEKIADKFERNRKNFKYQLIDDDKKFNSFFKKLKTQKAFTFDTETSSFDPLDCDLLGISFSWEKGEAYFVKMSNVECRMSNDRNDLFSYNKNTKTQKHKNNLWLTKLEPIFEDEKVKKYAHNSKFDTRVMSAKGVKVRGLDFDTMIASYLLNPGTRQHNLDALTFSELGFEKISKDDLLGKGRDKISFPQAEDEKLMLYSCEDADFTQRLVKKLKPQLKEKKLDELFNKTEMPLVEVLARMEDEGIKIDTEILAKMSQKLGINLKKLEKNIYKEAKEEFNINSTQQLKAILFEKLQIPTGDIKKGKTGYSTAADELGKIKDLHSIVPLLQEYRELTKLLSTYIKALPEMINKKTKRLHTSFNQTITATGRLSSSEPNLQNIPIRTELGREIRKAFIAEKGYKLLSLDYSQIELRLAAHMSGDKKMIKAFKDGEDIHTSTAAEINGVSPKDVTSQMRREAKATNFGILYGQGPHGLAQTADIPYFKAKEFIEKYFASFPDIKKYIDKTIKFAQENGYVETLFARRRYLPEINSSVIMVRKGAERMAINMPLQGTSADMIKVAMVQIANLSRELSSGYPELSSERKDYKMLLQVHDELLFEVKAGQEKETAKKIKKIMEEVIKLKVPVEVDVKAGDNWGELKELVIS</sequence>
<dbReference type="Pfam" id="PF01612">
    <property type="entry name" value="DNA_pol_A_exo1"/>
    <property type="match status" value="1"/>
</dbReference>
<proteinExistence type="inferred from homology"/>
<evidence type="ECO:0000256" key="16">
    <source>
        <dbReference type="RuleBase" id="RU004460"/>
    </source>
</evidence>
<dbReference type="EC" id="2.7.7.7" evidence="2 15"/>
<dbReference type="SMART" id="SM00475">
    <property type="entry name" value="53EXOc"/>
    <property type="match status" value="1"/>
</dbReference>
<keyword evidence="5 16" id="KW-0548">Nucleotidyltransferase</keyword>
<protein>
    <recommendedName>
        <fullName evidence="3 15">DNA polymerase I</fullName>
        <ecNumber evidence="2 15">2.7.7.7</ecNumber>
    </recommendedName>
</protein>
<dbReference type="InterPro" id="IPR008918">
    <property type="entry name" value="HhH2"/>
</dbReference>
<accession>A0A2M6K8V9</accession>
<feature type="domain" description="5'-3' exonuclease" evidence="18">
    <location>
        <begin position="23"/>
        <end position="283"/>
    </location>
</feature>
<comment type="similarity">
    <text evidence="1 16">Belongs to the DNA polymerase type-A family.</text>
</comment>
<evidence type="ECO:0000256" key="9">
    <source>
        <dbReference type="ARBA" id="ARBA00022801"/>
    </source>
</evidence>
<dbReference type="SMART" id="SM00482">
    <property type="entry name" value="POLAc"/>
    <property type="match status" value="1"/>
</dbReference>
<dbReference type="GO" id="GO:0008409">
    <property type="term" value="F:5'-3' exonuclease activity"/>
    <property type="evidence" value="ECO:0007669"/>
    <property type="project" value="UniProtKB-UniRule"/>
</dbReference>
<evidence type="ECO:0000313" key="21">
    <source>
        <dbReference type="Proteomes" id="UP000230869"/>
    </source>
</evidence>
<evidence type="ECO:0000256" key="2">
    <source>
        <dbReference type="ARBA" id="ARBA00012417"/>
    </source>
</evidence>
<gene>
    <name evidence="16" type="primary">polA</name>
    <name evidence="20" type="ORF">COV49_03260</name>
</gene>
<comment type="caution">
    <text evidence="20">The sequence shown here is derived from an EMBL/GenBank/DDBJ whole genome shotgun (WGS) entry which is preliminary data.</text>
</comment>
<dbReference type="InterPro" id="IPR002562">
    <property type="entry name" value="3'-5'_exonuclease_dom"/>
</dbReference>
<dbReference type="PRINTS" id="PR00868">
    <property type="entry name" value="DNAPOLI"/>
</dbReference>
<dbReference type="GO" id="GO:0003677">
    <property type="term" value="F:DNA binding"/>
    <property type="evidence" value="ECO:0007669"/>
    <property type="project" value="UniProtKB-UniRule"/>
</dbReference>
<feature type="domain" description="3'-5' exonuclease" evidence="17">
    <location>
        <begin position="337"/>
        <end position="539"/>
    </location>
</feature>
<keyword evidence="7" id="KW-0540">Nuclease</keyword>
<dbReference type="PANTHER" id="PTHR10133">
    <property type="entry name" value="DNA POLYMERASE I"/>
    <property type="match status" value="1"/>
</dbReference>
<comment type="function">
    <text evidence="16">In addition to polymerase activity, this DNA polymerase exhibits 3'-5' and 5'-3' exonuclease activity.</text>
</comment>
<keyword evidence="12 16" id="KW-0238">DNA-binding</keyword>
<dbReference type="InterPro" id="IPR020045">
    <property type="entry name" value="DNA_polI_H3TH"/>
</dbReference>
<evidence type="ECO:0000256" key="11">
    <source>
        <dbReference type="ARBA" id="ARBA00022932"/>
    </source>
</evidence>
<name>A0A2M6K8V9_9BACT</name>
<evidence type="ECO:0000256" key="10">
    <source>
        <dbReference type="ARBA" id="ARBA00022839"/>
    </source>
</evidence>
<dbReference type="AlphaFoldDB" id="A0A2M6K8V9"/>
<dbReference type="InterPro" id="IPR020046">
    <property type="entry name" value="5-3_exonucl_a-hlix_arch_N"/>
</dbReference>
<dbReference type="CDD" id="cd08637">
    <property type="entry name" value="DNA_pol_A_pol_I_C"/>
    <property type="match status" value="1"/>
</dbReference>
<keyword evidence="4 16" id="KW-0808">Transferase</keyword>
<dbReference type="InterPro" id="IPR019760">
    <property type="entry name" value="DNA-dir_DNA_pol_A_CS"/>
</dbReference>
<keyword evidence="8 16" id="KW-0227">DNA damage</keyword>
<dbReference type="NCBIfam" id="TIGR00593">
    <property type="entry name" value="pola"/>
    <property type="match status" value="1"/>
</dbReference>
<dbReference type="InterPro" id="IPR002421">
    <property type="entry name" value="5-3_exonuclease"/>
</dbReference>
<dbReference type="SUPFAM" id="SSF53098">
    <property type="entry name" value="Ribonuclease H-like"/>
    <property type="match status" value="1"/>
</dbReference>
<dbReference type="CDD" id="cd09859">
    <property type="entry name" value="PIN_53EXO"/>
    <property type="match status" value="1"/>
</dbReference>
<dbReference type="GO" id="GO:0006261">
    <property type="term" value="P:DNA-templated DNA replication"/>
    <property type="evidence" value="ECO:0007669"/>
    <property type="project" value="UniProtKB-UniRule"/>
</dbReference>
<dbReference type="Gene3D" id="1.10.150.20">
    <property type="entry name" value="5' to 3' exonuclease, C-terminal subdomain"/>
    <property type="match status" value="2"/>
</dbReference>
<evidence type="ECO:0000256" key="12">
    <source>
        <dbReference type="ARBA" id="ARBA00023125"/>
    </source>
</evidence>
<dbReference type="GO" id="GO:0003887">
    <property type="term" value="F:DNA-directed DNA polymerase activity"/>
    <property type="evidence" value="ECO:0007669"/>
    <property type="project" value="UniProtKB-UniRule"/>
</dbReference>
<dbReference type="InterPro" id="IPR029060">
    <property type="entry name" value="PIN-like_dom_sf"/>
</dbReference>
<evidence type="ECO:0000259" key="17">
    <source>
        <dbReference type="SMART" id="SM00474"/>
    </source>
</evidence>
<organism evidence="20 21">
    <name type="scientific">Candidatus Falkowbacteria bacterium CG11_big_fil_rev_8_21_14_0_20_39_10</name>
    <dbReference type="NCBI Taxonomy" id="1974570"/>
    <lineage>
        <taxon>Bacteria</taxon>
        <taxon>Candidatus Falkowiibacteriota</taxon>
    </lineage>
</organism>
<dbReference type="InterPro" id="IPR043502">
    <property type="entry name" value="DNA/RNA_pol_sf"/>
</dbReference>
<dbReference type="SUPFAM" id="SSF56672">
    <property type="entry name" value="DNA/RNA polymerases"/>
    <property type="match status" value="1"/>
</dbReference>
<dbReference type="GO" id="GO:0008408">
    <property type="term" value="F:3'-5' exonuclease activity"/>
    <property type="evidence" value="ECO:0007669"/>
    <property type="project" value="UniProtKB-UniRule"/>
</dbReference>
<dbReference type="SUPFAM" id="SSF47807">
    <property type="entry name" value="5' to 3' exonuclease, C-terminal subdomain"/>
    <property type="match status" value="1"/>
</dbReference>
<dbReference type="InterPro" id="IPR012337">
    <property type="entry name" value="RNaseH-like_sf"/>
</dbReference>
<keyword evidence="11 16" id="KW-0239">DNA-directed DNA polymerase</keyword>
<dbReference type="InterPro" id="IPR036397">
    <property type="entry name" value="RNaseH_sf"/>
</dbReference>
<dbReference type="PANTHER" id="PTHR10133:SF27">
    <property type="entry name" value="DNA POLYMERASE NU"/>
    <property type="match status" value="1"/>
</dbReference>
<dbReference type="InterPro" id="IPR036279">
    <property type="entry name" value="5-3_exonuclease_C_sf"/>
</dbReference>
<dbReference type="InterPro" id="IPR018320">
    <property type="entry name" value="DNA_polymerase_1"/>
</dbReference>
<evidence type="ECO:0000256" key="7">
    <source>
        <dbReference type="ARBA" id="ARBA00022722"/>
    </source>
</evidence>
<evidence type="ECO:0000256" key="4">
    <source>
        <dbReference type="ARBA" id="ARBA00022679"/>
    </source>
</evidence>
<dbReference type="Gene3D" id="1.20.1060.10">
    <property type="entry name" value="Taq DNA Polymerase, Chain T, domain 4"/>
    <property type="match status" value="1"/>
</dbReference>
<evidence type="ECO:0000259" key="18">
    <source>
        <dbReference type="SMART" id="SM00475"/>
    </source>
</evidence>
<dbReference type="CDD" id="cd09898">
    <property type="entry name" value="H3TH_53EXO"/>
    <property type="match status" value="1"/>
</dbReference>
<dbReference type="SMART" id="SM00279">
    <property type="entry name" value="HhH2"/>
    <property type="match status" value="1"/>
</dbReference>
<dbReference type="FunFam" id="1.20.1060.10:FF:000001">
    <property type="entry name" value="DNA polymerase I"/>
    <property type="match status" value="1"/>
</dbReference>
<comment type="catalytic activity">
    <reaction evidence="14 16">
        <text>DNA(n) + a 2'-deoxyribonucleoside 5'-triphosphate = DNA(n+1) + diphosphate</text>
        <dbReference type="Rhea" id="RHEA:22508"/>
        <dbReference type="Rhea" id="RHEA-COMP:17339"/>
        <dbReference type="Rhea" id="RHEA-COMP:17340"/>
        <dbReference type="ChEBI" id="CHEBI:33019"/>
        <dbReference type="ChEBI" id="CHEBI:61560"/>
        <dbReference type="ChEBI" id="CHEBI:173112"/>
        <dbReference type="EC" id="2.7.7.7"/>
    </reaction>
</comment>
<dbReference type="PROSITE" id="PS00447">
    <property type="entry name" value="DNA_POLYMERASE_A"/>
    <property type="match status" value="1"/>
</dbReference>
<dbReference type="Pfam" id="PF01367">
    <property type="entry name" value="5_3_exonuc"/>
    <property type="match status" value="1"/>
</dbReference>
<dbReference type="InterPro" id="IPR001098">
    <property type="entry name" value="DNA-dir_DNA_pol_A_palm_dom"/>
</dbReference>
<evidence type="ECO:0000256" key="8">
    <source>
        <dbReference type="ARBA" id="ARBA00022763"/>
    </source>
</evidence>
<evidence type="ECO:0000259" key="19">
    <source>
        <dbReference type="SMART" id="SM00482"/>
    </source>
</evidence>
<keyword evidence="6 16" id="KW-0235">DNA replication</keyword>
<feature type="domain" description="DNA-directed DNA polymerase family A palm" evidence="19">
    <location>
        <begin position="708"/>
        <end position="924"/>
    </location>
</feature>
<dbReference type="Pfam" id="PF00476">
    <property type="entry name" value="DNA_pol_A"/>
    <property type="match status" value="1"/>
</dbReference>
<evidence type="ECO:0000256" key="3">
    <source>
        <dbReference type="ARBA" id="ARBA00020311"/>
    </source>
</evidence>
<dbReference type="SUPFAM" id="SSF88723">
    <property type="entry name" value="PIN domain-like"/>
    <property type="match status" value="1"/>
</dbReference>
<reference evidence="20 21" key="1">
    <citation type="submission" date="2017-09" db="EMBL/GenBank/DDBJ databases">
        <title>Depth-based differentiation of microbial function through sediment-hosted aquifers and enrichment of novel symbionts in the deep terrestrial subsurface.</title>
        <authorList>
            <person name="Probst A.J."/>
            <person name="Ladd B."/>
            <person name="Jarett J.K."/>
            <person name="Geller-Mcgrath D.E."/>
            <person name="Sieber C.M."/>
            <person name="Emerson J.B."/>
            <person name="Anantharaman K."/>
            <person name="Thomas B.C."/>
            <person name="Malmstrom R."/>
            <person name="Stieglmeier M."/>
            <person name="Klingl A."/>
            <person name="Woyke T."/>
            <person name="Ryan C.M."/>
            <person name="Banfield J.F."/>
        </authorList>
    </citation>
    <scope>NUCLEOTIDE SEQUENCE [LARGE SCALE GENOMIC DNA]</scope>
    <source>
        <strain evidence="20">CG11_big_fil_rev_8_21_14_0_20_39_10</strain>
    </source>
</reference>
<dbReference type="InterPro" id="IPR002298">
    <property type="entry name" value="DNA_polymerase_A"/>
</dbReference>
<evidence type="ECO:0000256" key="1">
    <source>
        <dbReference type="ARBA" id="ARBA00007705"/>
    </source>
</evidence>
<dbReference type="Proteomes" id="UP000230869">
    <property type="component" value="Unassembled WGS sequence"/>
</dbReference>
<dbReference type="EMBL" id="PCWW01000056">
    <property type="protein sequence ID" value="PIR13117.1"/>
    <property type="molecule type" value="Genomic_DNA"/>
</dbReference>
<dbReference type="SMART" id="SM00474">
    <property type="entry name" value="35EXOc"/>
    <property type="match status" value="1"/>
</dbReference>
<evidence type="ECO:0000256" key="6">
    <source>
        <dbReference type="ARBA" id="ARBA00022705"/>
    </source>
</evidence>
<keyword evidence="10 16" id="KW-0269">Exonuclease</keyword>
<keyword evidence="9 16" id="KW-0378">Hydrolase</keyword>
<evidence type="ECO:0000256" key="14">
    <source>
        <dbReference type="ARBA" id="ARBA00049244"/>
    </source>
</evidence>